<dbReference type="Proteomes" id="UP001066276">
    <property type="component" value="Chromosome 5"/>
</dbReference>
<dbReference type="AlphaFoldDB" id="A0AAV7RR61"/>
<accession>A0AAV7RR61</accession>
<dbReference type="EMBL" id="JANPWB010000009">
    <property type="protein sequence ID" value="KAJ1154448.1"/>
    <property type="molecule type" value="Genomic_DNA"/>
</dbReference>
<keyword evidence="3" id="KW-1185">Reference proteome</keyword>
<name>A0AAV7RR61_PLEWA</name>
<protein>
    <submittedName>
        <fullName evidence="2">Uncharacterized protein</fullName>
    </submittedName>
</protein>
<organism evidence="2 3">
    <name type="scientific">Pleurodeles waltl</name>
    <name type="common">Iberian ribbed newt</name>
    <dbReference type="NCBI Taxonomy" id="8319"/>
    <lineage>
        <taxon>Eukaryota</taxon>
        <taxon>Metazoa</taxon>
        <taxon>Chordata</taxon>
        <taxon>Craniata</taxon>
        <taxon>Vertebrata</taxon>
        <taxon>Euteleostomi</taxon>
        <taxon>Amphibia</taxon>
        <taxon>Batrachia</taxon>
        <taxon>Caudata</taxon>
        <taxon>Salamandroidea</taxon>
        <taxon>Salamandridae</taxon>
        <taxon>Pleurodelinae</taxon>
        <taxon>Pleurodeles</taxon>
    </lineage>
</organism>
<feature type="region of interest" description="Disordered" evidence="1">
    <location>
        <begin position="44"/>
        <end position="112"/>
    </location>
</feature>
<comment type="caution">
    <text evidence="2">The sequence shown here is derived from an EMBL/GenBank/DDBJ whole genome shotgun (WGS) entry which is preliminary data.</text>
</comment>
<gene>
    <name evidence="2" type="ORF">NDU88_007200</name>
</gene>
<evidence type="ECO:0000313" key="3">
    <source>
        <dbReference type="Proteomes" id="UP001066276"/>
    </source>
</evidence>
<reference evidence="2" key="1">
    <citation type="journal article" date="2022" name="bioRxiv">
        <title>Sequencing and chromosome-scale assembly of the giantPleurodeles waltlgenome.</title>
        <authorList>
            <person name="Brown T."/>
            <person name="Elewa A."/>
            <person name="Iarovenko S."/>
            <person name="Subramanian E."/>
            <person name="Araus A.J."/>
            <person name="Petzold A."/>
            <person name="Susuki M."/>
            <person name="Suzuki K.-i.T."/>
            <person name="Hayashi T."/>
            <person name="Toyoda A."/>
            <person name="Oliveira C."/>
            <person name="Osipova E."/>
            <person name="Leigh N.D."/>
            <person name="Simon A."/>
            <person name="Yun M.H."/>
        </authorList>
    </citation>
    <scope>NUCLEOTIDE SEQUENCE</scope>
    <source>
        <strain evidence="2">20211129_DDA</strain>
        <tissue evidence="2">Liver</tissue>
    </source>
</reference>
<evidence type="ECO:0000313" key="2">
    <source>
        <dbReference type="EMBL" id="KAJ1154448.1"/>
    </source>
</evidence>
<evidence type="ECO:0000256" key="1">
    <source>
        <dbReference type="SAM" id="MobiDB-lite"/>
    </source>
</evidence>
<feature type="compositionally biased region" description="Basic residues" evidence="1">
    <location>
        <begin position="84"/>
        <end position="94"/>
    </location>
</feature>
<sequence>MSVTFPYNDCLWCLSSEHDVEECGSCQRMNPKGLKEQEAKLFLAKAKKKEKHRSHRRSSSGESSRSHKKRRQNDSRCRSDRGRSRSRSPSSRHRATWEVSPTATPSPRSPQACLAPSVLEVVEPQDSPRFSPGAQSDVPDPVLATQEEQGYPAFPAPGADPAAFLNAMFNIFNSMAPSGALAGPTGPLAFSTGALAPYRPAPFMPFCPAEGVGPAPVPILLVSPGRPSTPVTSPARSMVPMTSPHTHSTLVKRACVSSAPMDSVSASEP</sequence>
<proteinExistence type="predicted"/>
<feature type="compositionally biased region" description="Basic residues" evidence="1">
    <location>
        <begin position="45"/>
        <end position="58"/>
    </location>
</feature>
<feature type="compositionally biased region" description="Basic and acidic residues" evidence="1">
    <location>
        <begin position="72"/>
        <end position="83"/>
    </location>
</feature>
<feature type="region of interest" description="Disordered" evidence="1">
    <location>
        <begin position="228"/>
        <end position="247"/>
    </location>
</feature>